<dbReference type="EMBL" id="LGST01000031">
    <property type="protein sequence ID" value="KND98477.1"/>
    <property type="molecule type" value="Genomic_DNA"/>
</dbReference>
<evidence type="ECO:0000256" key="1">
    <source>
        <dbReference type="SAM" id="MobiDB-lite"/>
    </source>
</evidence>
<sequence length="90" mass="10374">MLLTMGNFRALQKGSKSQYKTQKKNASTETNLKNTLTPPKHRNSRFWRESTEAVWSWGSVVHGFSGCKIQQATSYKRKLNISAEQHLLYI</sequence>
<protein>
    <submittedName>
        <fullName evidence="2">Uncharacterized protein</fullName>
    </submittedName>
</protein>
<feature type="compositionally biased region" description="Polar residues" evidence="1">
    <location>
        <begin position="14"/>
        <end position="37"/>
    </location>
</feature>
<name>A0A0L0NWE1_CANAR</name>
<evidence type="ECO:0000313" key="2">
    <source>
        <dbReference type="EMBL" id="KND98477.1"/>
    </source>
</evidence>
<proteinExistence type="predicted"/>
<organism evidence="2 3">
    <name type="scientific">Candidozyma auris</name>
    <name type="common">Yeast</name>
    <name type="synonym">Candida auris</name>
    <dbReference type="NCBI Taxonomy" id="498019"/>
    <lineage>
        <taxon>Eukaryota</taxon>
        <taxon>Fungi</taxon>
        <taxon>Dikarya</taxon>
        <taxon>Ascomycota</taxon>
        <taxon>Saccharomycotina</taxon>
        <taxon>Pichiomycetes</taxon>
        <taxon>Metschnikowiaceae</taxon>
        <taxon>Candidozyma</taxon>
    </lineage>
</organism>
<reference evidence="3" key="1">
    <citation type="journal article" date="2015" name="BMC Genomics">
        <title>Draft genome of a commonly misdiagnosed multidrug resistant pathogen Candida auris.</title>
        <authorList>
            <person name="Chatterjee S."/>
            <person name="Alampalli S.V."/>
            <person name="Nageshan R.K."/>
            <person name="Chettiar S.T."/>
            <person name="Joshi S."/>
            <person name="Tatu U.S."/>
        </authorList>
    </citation>
    <scope>NUCLEOTIDE SEQUENCE [LARGE SCALE GENOMIC DNA]</scope>
    <source>
        <strain evidence="3">6684</strain>
    </source>
</reference>
<accession>A0A0L0NWE1</accession>
<dbReference type="Proteomes" id="UP000037122">
    <property type="component" value="Unassembled WGS sequence"/>
</dbReference>
<dbReference type="VEuPathDB" id="FungiDB:QG37_04367"/>
<dbReference type="AlphaFoldDB" id="A0A0L0NWE1"/>
<gene>
    <name evidence="2" type="ORF">QG37_04367</name>
</gene>
<feature type="region of interest" description="Disordered" evidence="1">
    <location>
        <begin position="12"/>
        <end position="43"/>
    </location>
</feature>
<comment type="caution">
    <text evidence="2">The sequence shown here is derived from an EMBL/GenBank/DDBJ whole genome shotgun (WGS) entry which is preliminary data.</text>
</comment>
<evidence type="ECO:0000313" key="3">
    <source>
        <dbReference type="Proteomes" id="UP000037122"/>
    </source>
</evidence>